<dbReference type="FunFam" id="3.80.10.10:FF:000129">
    <property type="entry name" value="Leucine-rich repeat receptor-like kinase"/>
    <property type="match status" value="1"/>
</dbReference>
<comment type="catalytic activity">
    <reaction evidence="9">
        <text>L-threonyl-[protein] + ATP = O-phospho-L-threonyl-[protein] + ADP + H(+)</text>
        <dbReference type="Rhea" id="RHEA:46608"/>
        <dbReference type="Rhea" id="RHEA-COMP:11060"/>
        <dbReference type="Rhea" id="RHEA-COMP:11605"/>
        <dbReference type="ChEBI" id="CHEBI:15378"/>
        <dbReference type="ChEBI" id="CHEBI:30013"/>
        <dbReference type="ChEBI" id="CHEBI:30616"/>
        <dbReference type="ChEBI" id="CHEBI:61977"/>
        <dbReference type="ChEBI" id="CHEBI:456216"/>
        <dbReference type="EC" id="2.7.11.1"/>
    </reaction>
</comment>
<dbReference type="SUPFAM" id="SSF52058">
    <property type="entry name" value="L domain-like"/>
    <property type="match status" value="1"/>
</dbReference>
<dbReference type="SUPFAM" id="SSF56112">
    <property type="entry name" value="Protein kinase-like (PK-like)"/>
    <property type="match status" value="1"/>
</dbReference>
<keyword evidence="5 13" id="KW-0732">Signal</keyword>
<protein>
    <recommendedName>
        <fullName evidence="2">non-specific serine/threonine protein kinase</fullName>
        <ecNumber evidence="2">2.7.11.1</ecNumber>
    </recommendedName>
</protein>
<keyword evidence="4 12" id="KW-0812">Transmembrane</keyword>
<feature type="signal peptide" evidence="13">
    <location>
        <begin position="1"/>
        <end position="23"/>
    </location>
</feature>
<evidence type="ECO:0000256" key="6">
    <source>
        <dbReference type="ARBA" id="ARBA00022737"/>
    </source>
</evidence>
<dbReference type="InterPro" id="IPR011009">
    <property type="entry name" value="Kinase-like_dom_sf"/>
</dbReference>
<reference evidence="15" key="1">
    <citation type="journal article" date="2018" name="DNA Res.">
        <title>Multiple hybrid de novo genome assembly of finger millet, an orphan allotetraploid crop.</title>
        <authorList>
            <person name="Hatakeyama M."/>
            <person name="Aluri S."/>
            <person name="Balachadran M.T."/>
            <person name="Sivarajan S.R."/>
            <person name="Patrignani A."/>
            <person name="Gruter S."/>
            <person name="Poveda L."/>
            <person name="Shimizu-Inatsugi R."/>
            <person name="Baeten J."/>
            <person name="Francoijs K.J."/>
            <person name="Nataraja K.N."/>
            <person name="Reddy Y.A.N."/>
            <person name="Phadnis S."/>
            <person name="Ravikumar R.L."/>
            <person name="Schlapbach R."/>
            <person name="Sreeman S.M."/>
            <person name="Shimizu K.K."/>
        </authorList>
    </citation>
    <scope>NUCLEOTIDE SEQUENCE</scope>
</reference>
<dbReference type="GO" id="GO:0005524">
    <property type="term" value="F:ATP binding"/>
    <property type="evidence" value="ECO:0007669"/>
    <property type="project" value="UniProtKB-UniRule"/>
</dbReference>
<sequence length="712" mass="79006">MRATAWLSIFCFAAAVGVLQVRAQPDNNGFVSIDCGLPETASYVDTETNLPYVPDAAFTDTGSNHNISAEYMLPRLYKRFYNVRSFPDGARNCYTIRSLVAGLKYLIRASFYHGNYDRLDRLPIFDLYIGVNFVGMVNVSNPDGVETLEAIVLVPDEFVQVCLVNTGSGTPFISNLELRPLKRKLYPQVNATQGLVLYARRNFGETTDTIRYPDDPHDRIWRAWTRPTIWDPLSVTTTVTTSDIFEEPSRVMRTAITSRNTSENIEFSWDPEPDPQNPMPRYTANMYFAELQLLSGNAVRQFDINLNGDRRYSGLDLKHNYLHYSVIYNDKNPYPVSTHYKVSISATANSTLPPIINALEIFSIIPTTNAGTDSADVSAITTVKTAYRIQKNWVGDPCGPKALAWDGLICSYAISTSPRIASVNLSFSGLSGDISSSFANLKAVKTLDLSHNNFTGSIPNALSQLPSLTSLDLSNNQLSGSIPPGLLERVQDGSLNLRYENNPNLCSNGDSCQTGKGKSKLAVYISIPVVLLSVIGLLAALVFCLLRRKKQGLGNTIVKPQNETPMSHVPLGGRNIRAQTSLQLENRRFTFNELKDITNNFQRMVGEGGFGKVYDGFLEDGTQVAVKLRSQSSNQGVKEFLAEAQILARIHHNNLVSMVGYCKDGQYMALVYEYMQEGTLQEQIAGNGRTGRCLTWRQRLRIALESAQGLYS</sequence>
<organism evidence="15 16">
    <name type="scientific">Eleusine coracana subsp. coracana</name>
    <dbReference type="NCBI Taxonomy" id="191504"/>
    <lineage>
        <taxon>Eukaryota</taxon>
        <taxon>Viridiplantae</taxon>
        <taxon>Streptophyta</taxon>
        <taxon>Embryophyta</taxon>
        <taxon>Tracheophyta</taxon>
        <taxon>Spermatophyta</taxon>
        <taxon>Magnoliopsida</taxon>
        <taxon>Liliopsida</taxon>
        <taxon>Poales</taxon>
        <taxon>Poaceae</taxon>
        <taxon>PACMAD clade</taxon>
        <taxon>Chloridoideae</taxon>
        <taxon>Cynodonteae</taxon>
        <taxon>Eleusininae</taxon>
        <taxon>Eleusine</taxon>
    </lineage>
</organism>
<keyword evidence="16" id="KW-1185">Reference proteome</keyword>
<accession>A0AAV5BSX4</accession>
<evidence type="ECO:0000256" key="2">
    <source>
        <dbReference type="ARBA" id="ARBA00012513"/>
    </source>
</evidence>
<evidence type="ECO:0000256" key="5">
    <source>
        <dbReference type="ARBA" id="ARBA00022729"/>
    </source>
</evidence>
<keyword evidence="11" id="KW-0547">Nucleotide-binding</keyword>
<evidence type="ECO:0000259" key="14">
    <source>
        <dbReference type="PROSITE" id="PS50011"/>
    </source>
</evidence>
<keyword evidence="7 12" id="KW-1133">Transmembrane helix</keyword>
<dbReference type="EMBL" id="BQKI01000002">
    <property type="protein sequence ID" value="GJM89504.1"/>
    <property type="molecule type" value="Genomic_DNA"/>
</dbReference>
<evidence type="ECO:0000256" key="7">
    <source>
        <dbReference type="ARBA" id="ARBA00022989"/>
    </source>
</evidence>
<evidence type="ECO:0000256" key="11">
    <source>
        <dbReference type="PROSITE-ProRule" id="PRU10141"/>
    </source>
</evidence>
<dbReference type="InterPro" id="IPR017441">
    <property type="entry name" value="Protein_kinase_ATP_BS"/>
</dbReference>
<evidence type="ECO:0000256" key="8">
    <source>
        <dbReference type="ARBA" id="ARBA00023136"/>
    </source>
</evidence>
<dbReference type="Pfam" id="PF13855">
    <property type="entry name" value="LRR_8"/>
    <property type="match status" value="1"/>
</dbReference>
<evidence type="ECO:0000256" key="10">
    <source>
        <dbReference type="ARBA" id="ARBA00048679"/>
    </source>
</evidence>
<keyword evidence="8 12" id="KW-0472">Membrane</keyword>
<dbReference type="Proteomes" id="UP001054889">
    <property type="component" value="Unassembled WGS sequence"/>
</dbReference>
<dbReference type="InterPro" id="IPR032675">
    <property type="entry name" value="LRR_dom_sf"/>
</dbReference>
<evidence type="ECO:0000256" key="1">
    <source>
        <dbReference type="ARBA" id="ARBA00004162"/>
    </source>
</evidence>
<evidence type="ECO:0000313" key="15">
    <source>
        <dbReference type="EMBL" id="GJM89504.1"/>
    </source>
</evidence>
<keyword evidence="11" id="KW-0067">ATP-binding</keyword>
<keyword evidence="3" id="KW-0433">Leucine-rich repeat</keyword>
<dbReference type="GO" id="GO:0005886">
    <property type="term" value="C:plasma membrane"/>
    <property type="evidence" value="ECO:0007669"/>
    <property type="project" value="UniProtKB-SubCell"/>
</dbReference>
<dbReference type="PANTHER" id="PTHR45631:SF114">
    <property type="entry name" value="OS05G0525800 PROTEIN"/>
    <property type="match status" value="1"/>
</dbReference>
<dbReference type="PROSITE" id="PS50011">
    <property type="entry name" value="PROTEIN_KINASE_DOM"/>
    <property type="match status" value="1"/>
</dbReference>
<comment type="catalytic activity">
    <reaction evidence="10">
        <text>L-seryl-[protein] + ATP = O-phospho-L-seryl-[protein] + ADP + H(+)</text>
        <dbReference type="Rhea" id="RHEA:17989"/>
        <dbReference type="Rhea" id="RHEA-COMP:9863"/>
        <dbReference type="Rhea" id="RHEA-COMP:11604"/>
        <dbReference type="ChEBI" id="CHEBI:15378"/>
        <dbReference type="ChEBI" id="CHEBI:29999"/>
        <dbReference type="ChEBI" id="CHEBI:30616"/>
        <dbReference type="ChEBI" id="CHEBI:83421"/>
        <dbReference type="ChEBI" id="CHEBI:456216"/>
        <dbReference type="EC" id="2.7.11.1"/>
    </reaction>
</comment>
<dbReference type="PANTHER" id="PTHR45631">
    <property type="entry name" value="OS07G0107800 PROTEIN-RELATED"/>
    <property type="match status" value="1"/>
</dbReference>
<dbReference type="InterPro" id="IPR001611">
    <property type="entry name" value="Leu-rich_rpt"/>
</dbReference>
<dbReference type="SMART" id="SM00369">
    <property type="entry name" value="LRR_TYP"/>
    <property type="match status" value="2"/>
</dbReference>
<feature type="transmembrane region" description="Helical" evidence="12">
    <location>
        <begin position="521"/>
        <end position="546"/>
    </location>
</feature>
<dbReference type="GO" id="GO:0004672">
    <property type="term" value="F:protein kinase activity"/>
    <property type="evidence" value="ECO:0007669"/>
    <property type="project" value="InterPro"/>
</dbReference>
<feature type="chain" id="PRO_5043652266" description="non-specific serine/threonine protein kinase" evidence="13">
    <location>
        <begin position="24"/>
        <end position="712"/>
    </location>
</feature>
<reference evidence="15" key="2">
    <citation type="submission" date="2021-12" db="EMBL/GenBank/DDBJ databases">
        <title>Resequencing data analysis of finger millet.</title>
        <authorList>
            <person name="Hatakeyama M."/>
            <person name="Aluri S."/>
            <person name="Balachadran M.T."/>
            <person name="Sivarajan S.R."/>
            <person name="Poveda L."/>
            <person name="Shimizu-Inatsugi R."/>
            <person name="Schlapbach R."/>
            <person name="Sreeman S.M."/>
            <person name="Shimizu K.K."/>
        </authorList>
    </citation>
    <scope>NUCLEOTIDE SEQUENCE</scope>
</reference>
<evidence type="ECO:0000256" key="13">
    <source>
        <dbReference type="SAM" id="SignalP"/>
    </source>
</evidence>
<gene>
    <name evidence="15" type="primary">ga05705</name>
    <name evidence="15" type="ORF">PR202_ga05705</name>
</gene>
<evidence type="ECO:0000313" key="16">
    <source>
        <dbReference type="Proteomes" id="UP001054889"/>
    </source>
</evidence>
<evidence type="ECO:0000256" key="9">
    <source>
        <dbReference type="ARBA" id="ARBA00047899"/>
    </source>
</evidence>
<dbReference type="Gene3D" id="3.80.10.10">
    <property type="entry name" value="Ribonuclease Inhibitor"/>
    <property type="match status" value="1"/>
</dbReference>
<dbReference type="InterPro" id="IPR001245">
    <property type="entry name" value="Ser-Thr/Tyr_kinase_cat_dom"/>
</dbReference>
<name>A0AAV5BSX4_ELECO</name>
<feature type="binding site" evidence="11">
    <location>
        <position position="627"/>
    </location>
    <ligand>
        <name>ATP</name>
        <dbReference type="ChEBI" id="CHEBI:30616"/>
    </ligand>
</feature>
<comment type="subcellular location">
    <subcellularLocation>
        <location evidence="1">Cell membrane</location>
        <topology evidence="1">Single-pass membrane protein</topology>
    </subcellularLocation>
</comment>
<proteinExistence type="predicted"/>
<dbReference type="Pfam" id="PF12819">
    <property type="entry name" value="Malectin_like"/>
    <property type="match status" value="1"/>
</dbReference>
<dbReference type="Gene3D" id="2.60.120.430">
    <property type="entry name" value="Galactose-binding lectin"/>
    <property type="match status" value="1"/>
</dbReference>
<dbReference type="PROSITE" id="PS00107">
    <property type="entry name" value="PROTEIN_KINASE_ATP"/>
    <property type="match status" value="1"/>
</dbReference>
<feature type="domain" description="Protein kinase" evidence="14">
    <location>
        <begin position="599"/>
        <end position="712"/>
    </location>
</feature>
<dbReference type="PRINTS" id="PR00019">
    <property type="entry name" value="LEURICHRPT"/>
</dbReference>
<dbReference type="PROSITE" id="PS51450">
    <property type="entry name" value="LRR"/>
    <property type="match status" value="1"/>
</dbReference>
<dbReference type="InterPro" id="IPR024788">
    <property type="entry name" value="Malectin-like_Carb-bd_dom"/>
</dbReference>
<evidence type="ECO:0000256" key="4">
    <source>
        <dbReference type="ARBA" id="ARBA00022692"/>
    </source>
</evidence>
<keyword evidence="6" id="KW-0677">Repeat</keyword>
<evidence type="ECO:0000256" key="3">
    <source>
        <dbReference type="ARBA" id="ARBA00022614"/>
    </source>
</evidence>
<dbReference type="Pfam" id="PF07714">
    <property type="entry name" value="PK_Tyr_Ser-Thr"/>
    <property type="match status" value="1"/>
</dbReference>
<dbReference type="EC" id="2.7.11.1" evidence="2"/>
<evidence type="ECO:0000256" key="12">
    <source>
        <dbReference type="SAM" id="Phobius"/>
    </source>
</evidence>
<dbReference type="Gene3D" id="1.10.510.10">
    <property type="entry name" value="Transferase(Phosphotransferase) domain 1"/>
    <property type="match status" value="1"/>
</dbReference>
<dbReference type="InterPro" id="IPR003591">
    <property type="entry name" value="Leu-rich_rpt_typical-subtyp"/>
</dbReference>
<dbReference type="FunFam" id="3.30.200.20:FF:000394">
    <property type="entry name" value="Leucine-rich repeat receptor-like protein kinase"/>
    <property type="match status" value="1"/>
</dbReference>
<dbReference type="AlphaFoldDB" id="A0AAV5BSX4"/>
<dbReference type="InterPro" id="IPR000719">
    <property type="entry name" value="Prot_kinase_dom"/>
</dbReference>
<comment type="caution">
    <text evidence="15">The sequence shown here is derived from an EMBL/GenBank/DDBJ whole genome shotgun (WGS) entry which is preliminary data.</text>
</comment>